<protein>
    <submittedName>
        <fullName evidence="1">Uncharacterized protein</fullName>
    </submittedName>
</protein>
<keyword evidence="2" id="KW-1185">Reference proteome</keyword>
<gene>
    <name evidence="1" type="ORF">PR048_016222</name>
</gene>
<accession>A0ABQ9HJK3</accession>
<proteinExistence type="predicted"/>
<dbReference type="Proteomes" id="UP001159363">
    <property type="component" value="Chromosome 4"/>
</dbReference>
<organism evidence="1 2">
    <name type="scientific">Dryococelus australis</name>
    <dbReference type="NCBI Taxonomy" id="614101"/>
    <lineage>
        <taxon>Eukaryota</taxon>
        <taxon>Metazoa</taxon>
        <taxon>Ecdysozoa</taxon>
        <taxon>Arthropoda</taxon>
        <taxon>Hexapoda</taxon>
        <taxon>Insecta</taxon>
        <taxon>Pterygota</taxon>
        <taxon>Neoptera</taxon>
        <taxon>Polyneoptera</taxon>
        <taxon>Phasmatodea</taxon>
        <taxon>Verophasmatodea</taxon>
        <taxon>Anareolatae</taxon>
        <taxon>Phasmatidae</taxon>
        <taxon>Eurycanthinae</taxon>
        <taxon>Dryococelus</taxon>
    </lineage>
</organism>
<reference evidence="1 2" key="1">
    <citation type="submission" date="2023-02" db="EMBL/GenBank/DDBJ databases">
        <title>LHISI_Scaffold_Assembly.</title>
        <authorList>
            <person name="Stuart O.P."/>
            <person name="Cleave R."/>
            <person name="Magrath M.J.L."/>
            <person name="Mikheyev A.S."/>
        </authorList>
    </citation>
    <scope>NUCLEOTIDE SEQUENCE [LARGE SCALE GENOMIC DNA]</scope>
    <source>
        <strain evidence="1">Daus_M_001</strain>
        <tissue evidence="1">Leg muscle</tissue>
    </source>
</reference>
<evidence type="ECO:0000313" key="2">
    <source>
        <dbReference type="Proteomes" id="UP001159363"/>
    </source>
</evidence>
<evidence type="ECO:0000313" key="1">
    <source>
        <dbReference type="EMBL" id="KAJ8884365.1"/>
    </source>
</evidence>
<name>A0ABQ9HJK3_9NEOP</name>
<sequence length="185" mass="20934">MKNLALSPEKTKILLSINKHIQGVESGSPMPIPTYLGIYFYSKLNWLPQMRHLTARVHAAISVLNAVSHTSWGGDQNIWFFIYTSFIPPPMDYGSLFMRHVILHLSTTLQRCLGLVHSTSVGAMHVEAKILPYSLHQDYIASKYWIKSKKYTTHPCHQLLDSLALHPIEHIAQSTTDLPLCSKSL</sequence>
<comment type="caution">
    <text evidence="1">The sequence shown here is derived from an EMBL/GenBank/DDBJ whole genome shotgun (WGS) entry which is preliminary data.</text>
</comment>
<dbReference type="EMBL" id="JARBHB010000005">
    <property type="protein sequence ID" value="KAJ8884365.1"/>
    <property type="molecule type" value="Genomic_DNA"/>
</dbReference>